<evidence type="ECO:0000256" key="2">
    <source>
        <dbReference type="ARBA" id="ARBA00022723"/>
    </source>
</evidence>
<evidence type="ECO:0000256" key="6">
    <source>
        <dbReference type="RuleBase" id="RU003435"/>
    </source>
</evidence>
<reference evidence="8" key="2">
    <citation type="journal article" date="2021" name="PeerJ">
        <title>Extensive microbial diversity within the chicken gut microbiome revealed by metagenomics and culture.</title>
        <authorList>
            <person name="Gilroy R."/>
            <person name="Ravi A."/>
            <person name="Getino M."/>
            <person name="Pursley I."/>
            <person name="Horton D.L."/>
            <person name="Alikhan N.F."/>
            <person name="Baker D."/>
            <person name="Gharbi K."/>
            <person name="Hall N."/>
            <person name="Watson M."/>
            <person name="Adriaenssens E.M."/>
            <person name="Foster-Nyarko E."/>
            <person name="Jarju S."/>
            <person name="Secka A."/>
            <person name="Antonio M."/>
            <person name="Oren A."/>
            <person name="Chaudhuri R.R."/>
            <person name="La Ragione R."/>
            <person name="Hildebrand F."/>
            <person name="Pallen M.J."/>
        </authorList>
    </citation>
    <scope>NUCLEOTIDE SEQUENCE</scope>
    <source>
        <strain evidence="8">ChiHjej12B11-7776</strain>
    </source>
</reference>
<comment type="caution">
    <text evidence="8">The sequence shown here is derived from an EMBL/GenBank/DDBJ whole genome shotgun (WGS) entry which is preliminary data.</text>
</comment>
<dbReference type="CDD" id="cd09606">
    <property type="entry name" value="M3B_PepF"/>
    <property type="match status" value="1"/>
</dbReference>
<comment type="similarity">
    <text evidence="6">Belongs to the peptidase M3 family.</text>
</comment>
<dbReference type="GO" id="GO:0006508">
    <property type="term" value="P:proteolysis"/>
    <property type="evidence" value="ECO:0007669"/>
    <property type="project" value="UniProtKB-KW"/>
</dbReference>
<keyword evidence="5 6" id="KW-0482">Metalloprotease</keyword>
<dbReference type="Pfam" id="PF01432">
    <property type="entry name" value="Peptidase_M3"/>
    <property type="match status" value="1"/>
</dbReference>
<evidence type="ECO:0000313" key="8">
    <source>
        <dbReference type="EMBL" id="HIU90896.1"/>
    </source>
</evidence>
<gene>
    <name evidence="8" type="ORF">IAC72_02625</name>
</gene>
<sequence length="558" mass="64555">MVKISEIAYTRPDKEEILQKFRQFKSAFDGAATADEFFGLHEKYRDFCNDLSTNFHIAFIRFTQNTQDEFYAAEQDYLDEISPEISAAEAEVRKCYLDSKFRPELEKRFPPVMFTNLQMAVDANDPRIVADSVEENKLVTEYTKLVSGIVIHFNGEELPLSGIRKYFTSPDRKVRKEAYVAMGQALEDNKDKLDEIYDKLVAVRTRMGRKLGEENFSPLGYKRMQRNCYGRQDIEKFRGNVLKYIVPLASEIRAKVADTLGIDKQYVYDNDVYTLKEPKPIGTPQLIFENASKMYNEMSPETGKLFDTMVESQCFDVMSRKGKWGGGYCDGLPKYKLPFILSNWNGSAGDIDVLTHEFGHALEFYKSFSIDSEFLSSVSMETAEVHSMSMEFLAYPWINLFFGDMTEDYKFTHIGGAVCFIPYGTIVDYFQQTCYDNPDMTPQQRNQFYNSIEKQFLPHMTTEGVPALCDGRRWQRQAHIYESPFYYIDYCLAQFTALQFLALSVQDYKSAFDKYMKFLNFGGTKPFTQLIEECGLLSPFEEESFKLVADTCRKLLKL</sequence>
<protein>
    <submittedName>
        <fullName evidence="8">M3 family oligoendopeptidase</fullName>
    </submittedName>
</protein>
<evidence type="ECO:0000256" key="5">
    <source>
        <dbReference type="ARBA" id="ARBA00023049"/>
    </source>
</evidence>
<keyword evidence="4 6" id="KW-0862">Zinc</keyword>
<dbReference type="NCBIfam" id="TIGR02289">
    <property type="entry name" value="M3_not_pepF"/>
    <property type="match status" value="1"/>
</dbReference>
<keyword evidence="2 6" id="KW-0479">Metal-binding</keyword>
<dbReference type="Proteomes" id="UP000886852">
    <property type="component" value="Unassembled WGS sequence"/>
</dbReference>
<evidence type="ECO:0000256" key="4">
    <source>
        <dbReference type="ARBA" id="ARBA00022833"/>
    </source>
</evidence>
<dbReference type="InterPro" id="IPR011976">
    <property type="entry name" value="Pept_M3B_oligopep-rel"/>
</dbReference>
<dbReference type="Gene3D" id="1.10.1370.30">
    <property type="match status" value="1"/>
</dbReference>
<comment type="cofactor">
    <cofactor evidence="6">
        <name>Zn(2+)</name>
        <dbReference type="ChEBI" id="CHEBI:29105"/>
    </cofactor>
    <text evidence="6">Binds 1 zinc ion.</text>
</comment>
<name>A0A9D1SQC1_9BACT</name>
<dbReference type="GO" id="GO:0004222">
    <property type="term" value="F:metalloendopeptidase activity"/>
    <property type="evidence" value="ECO:0007669"/>
    <property type="project" value="InterPro"/>
</dbReference>
<dbReference type="GO" id="GO:0046872">
    <property type="term" value="F:metal ion binding"/>
    <property type="evidence" value="ECO:0007669"/>
    <property type="project" value="UniProtKB-UniRule"/>
</dbReference>
<evidence type="ECO:0000256" key="3">
    <source>
        <dbReference type="ARBA" id="ARBA00022801"/>
    </source>
</evidence>
<dbReference type="SUPFAM" id="SSF55486">
    <property type="entry name" value="Metalloproteases ('zincins'), catalytic domain"/>
    <property type="match status" value="1"/>
</dbReference>
<evidence type="ECO:0000259" key="7">
    <source>
        <dbReference type="Pfam" id="PF01432"/>
    </source>
</evidence>
<proteinExistence type="inferred from homology"/>
<keyword evidence="1 6" id="KW-0645">Protease</keyword>
<organism evidence="8 9">
    <name type="scientific">Candidatus Fimimonas merdipullorum</name>
    <dbReference type="NCBI Taxonomy" id="2840822"/>
    <lineage>
        <taxon>Bacteria</taxon>
        <taxon>Pseudomonadati</taxon>
        <taxon>Myxococcota</taxon>
        <taxon>Myxococcia</taxon>
        <taxon>Myxococcales</taxon>
        <taxon>Cystobacterineae</taxon>
        <taxon>Myxococcaceae</taxon>
        <taxon>Myxococcaceae incertae sedis</taxon>
        <taxon>Candidatus Fimimonas</taxon>
    </lineage>
</organism>
<dbReference type="AlphaFoldDB" id="A0A9D1SQC1"/>
<keyword evidence="3 6" id="KW-0378">Hydrolase</keyword>
<reference evidence="8" key="1">
    <citation type="submission" date="2020-10" db="EMBL/GenBank/DDBJ databases">
        <authorList>
            <person name="Gilroy R."/>
        </authorList>
    </citation>
    <scope>NUCLEOTIDE SEQUENCE</scope>
    <source>
        <strain evidence="8">ChiHjej12B11-7776</strain>
    </source>
</reference>
<feature type="domain" description="Peptidase M3A/M3B catalytic" evidence="7">
    <location>
        <begin position="168"/>
        <end position="542"/>
    </location>
</feature>
<accession>A0A9D1SQC1</accession>
<dbReference type="EMBL" id="DVOC01000045">
    <property type="protein sequence ID" value="HIU90896.1"/>
    <property type="molecule type" value="Genomic_DNA"/>
</dbReference>
<dbReference type="InterPro" id="IPR001567">
    <property type="entry name" value="Pept_M3A_M3B_dom"/>
</dbReference>
<evidence type="ECO:0000313" key="9">
    <source>
        <dbReference type="Proteomes" id="UP000886852"/>
    </source>
</evidence>
<evidence type="ECO:0000256" key="1">
    <source>
        <dbReference type="ARBA" id="ARBA00022670"/>
    </source>
</evidence>